<protein>
    <submittedName>
        <fullName evidence="1">Guanine-N-7 methyltransferase</fullName>
    </submittedName>
</protein>
<sequence>MPKRKRAPADAPPPPPSLLPQKKHYRQRAHANPFSDHALDYPPAPAAVDWAAHYPAFAATGKVPALADVGCGFGGLLVALAPLFPDELILGLEIRVQVSQYVQDRIAALRTTHAHAHPSPGLYQNISVVRANAMKFLPNYFARASLRALFFLFPDPHFKQRKHKARIISPALLAEYAYALRPGGIVYTITDVRDLAQWMHRHLAAHPLFEPIAEQDVRALGHADVLDAVHSATEEGKKVDRNNGQKWLACFRRRENPQ</sequence>
<accession>A0ACB8QDR2</accession>
<name>A0ACB8QDR2_9AGAM</name>
<evidence type="ECO:0000313" key="1">
    <source>
        <dbReference type="EMBL" id="KAI0029748.1"/>
    </source>
</evidence>
<dbReference type="Proteomes" id="UP000814128">
    <property type="component" value="Unassembled WGS sequence"/>
</dbReference>
<gene>
    <name evidence="1" type="ORF">K488DRAFT_55697</name>
</gene>
<keyword evidence="1" id="KW-0489">Methyltransferase</keyword>
<reference evidence="1" key="1">
    <citation type="submission" date="2021-02" db="EMBL/GenBank/DDBJ databases">
        <authorList>
            <consortium name="DOE Joint Genome Institute"/>
            <person name="Ahrendt S."/>
            <person name="Looney B.P."/>
            <person name="Miyauchi S."/>
            <person name="Morin E."/>
            <person name="Drula E."/>
            <person name="Courty P.E."/>
            <person name="Chicoki N."/>
            <person name="Fauchery L."/>
            <person name="Kohler A."/>
            <person name="Kuo A."/>
            <person name="Labutti K."/>
            <person name="Pangilinan J."/>
            <person name="Lipzen A."/>
            <person name="Riley R."/>
            <person name="Andreopoulos W."/>
            <person name="He G."/>
            <person name="Johnson J."/>
            <person name="Barry K.W."/>
            <person name="Grigoriev I.V."/>
            <person name="Nagy L."/>
            <person name="Hibbett D."/>
            <person name="Henrissat B."/>
            <person name="Matheny P.B."/>
            <person name="Labbe J."/>
            <person name="Martin F."/>
        </authorList>
    </citation>
    <scope>NUCLEOTIDE SEQUENCE</scope>
    <source>
        <strain evidence="1">EC-137</strain>
    </source>
</reference>
<proteinExistence type="predicted"/>
<organism evidence="1 2">
    <name type="scientific">Vararia minispora EC-137</name>
    <dbReference type="NCBI Taxonomy" id="1314806"/>
    <lineage>
        <taxon>Eukaryota</taxon>
        <taxon>Fungi</taxon>
        <taxon>Dikarya</taxon>
        <taxon>Basidiomycota</taxon>
        <taxon>Agaricomycotina</taxon>
        <taxon>Agaricomycetes</taxon>
        <taxon>Russulales</taxon>
        <taxon>Lachnocladiaceae</taxon>
        <taxon>Vararia</taxon>
    </lineage>
</organism>
<comment type="caution">
    <text evidence="1">The sequence shown here is derived from an EMBL/GenBank/DDBJ whole genome shotgun (WGS) entry which is preliminary data.</text>
</comment>
<dbReference type="EMBL" id="MU273658">
    <property type="protein sequence ID" value="KAI0029748.1"/>
    <property type="molecule type" value="Genomic_DNA"/>
</dbReference>
<keyword evidence="1" id="KW-0808">Transferase</keyword>
<reference evidence="1" key="2">
    <citation type="journal article" date="2022" name="New Phytol.">
        <title>Evolutionary transition to the ectomycorrhizal habit in the genomes of a hyperdiverse lineage of mushroom-forming fungi.</title>
        <authorList>
            <person name="Looney B."/>
            <person name="Miyauchi S."/>
            <person name="Morin E."/>
            <person name="Drula E."/>
            <person name="Courty P.E."/>
            <person name="Kohler A."/>
            <person name="Kuo A."/>
            <person name="LaButti K."/>
            <person name="Pangilinan J."/>
            <person name="Lipzen A."/>
            <person name="Riley R."/>
            <person name="Andreopoulos W."/>
            <person name="He G."/>
            <person name="Johnson J."/>
            <person name="Nolan M."/>
            <person name="Tritt A."/>
            <person name="Barry K.W."/>
            <person name="Grigoriev I.V."/>
            <person name="Nagy L.G."/>
            <person name="Hibbett D."/>
            <person name="Henrissat B."/>
            <person name="Matheny P.B."/>
            <person name="Labbe J."/>
            <person name="Martin F.M."/>
        </authorList>
    </citation>
    <scope>NUCLEOTIDE SEQUENCE</scope>
    <source>
        <strain evidence="1">EC-137</strain>
    </source>
</reference>
<evidence type="ECO:0000313" key="2">
    <source>
        <dbReference type="Proteomes" id="UP000814128"/>
    </source>
</evidence>
<keyword evidence="2" id="KW-1185">Reference proteome</keyword>